<dbReference type="AlphaFoldDB" id="A0A7Y9R0H5"/>
<dbReference type="Proteomes" id="UP000518288">
    <property type="component" value="Unassembled WGS sequence"/>
</dbReference>
<gene>
    <name evidence="2" type="ORF">BDD16_002325</name>
</gene>
<proteinExistence type="predicted"/>
<name>A0A7Y9R0H5_9BURK</name>
<keyword evidence="3" id="KW-1185">Reference proteome</keyword>
<accession>A0A7Y9R0H5</accession>
<evidence type="ECO:0000313" key="3">
    <source>
        <dbReference type="Proteomes" id="UP000518288"/>
    </source>
</evidence>
<dbReference type="EMBL" id="JACCFH010000001">
    <property type="protein sequence ID" value="NYG33339.1"/>
    <property type="molecule type" value="Genomic_DNA"/>
</dbReference>
<protein>
    <submittedName>
        <fullName evidence="2">Putative outer membrane protein</fullName>
    </submittedName>
</protein>
<evidence type="ECO:0000256" key="1">
    <source>
        <dbReference type="SAM" id="SignalP"/>
    </source>
</evidence>
<organism evidence="2 3">
    <name type="scientific">Sphaerotilus montanus</name>
    <dbReference type="NCBI Taxonomy" id="522889"/>
    <lineage>
        <taxon>Bacteria</taxon>
        <taxon>Pseudomonadati</taxon>
        <taxon>Pseudomonadota</taxon>
        <taxon>Betaproteobacteria</taxon>
        <taxon>Burkholderiales</taxon>
        <taxon>Sphaerotilaceae</taxon>
        <taxon>Sphaerotilus</taxon>
    </lineage>
</organism>
<keyword evidence="1" id="KW-0732">Signal</keyword>
<reference evidence="2 3" key="1">
    <citation type="submission" date="2020-07" db="EMBL/GenBank/DDBJ databases">
        <title>Genomic Encyclopedia of Archaeal and Bacterial Type Strains, Phase II (KMG-II): from individual species to whole genera.</title>
        <authorList>
            <person name="Goeker M."/>
        </authorList>
    </citation>
    <scope>NUCLEOTIDE SEQUENCE [LARGE SCALE GENOMIC DNA]</scope>
    <source>
        <strain evidence="2 3">DSM 21226</strain>
    </source>
</reference>
<evidence type="ECO:0000313" key="2">
    <source>
        <dbReference type="EMBL" id="NYG33339.1"/>
    </source>
</evidence>
<feature type="signal peptide" evidence="1">
    <location>
        <begin position="1"/>
        <end position="21"/>
    </location>
</feature>
<sequence>MSRLFPAAALALAFVALPAIAQSGDAADPGARVRPLVHRSILAGRPAPDTPEVADWRATNERVRAVGGWKAYLKQAQAPDPAPPAAPEAAR</sequence>
<comment type="caution">
    <text evidence="2">The sequence shown here is derived from an EMBL/GenBank/DDBJ whole genome shotgun (WGS) entry which is preliminary data.</text>
</comment>
<feature type="chain" id="PRO_5030821940" evidence="1">
    <location>
        <begin position="22"/>
        <end position="91"/>
    </location>
</feature>
<dbReference type="RefSeq" id="WP_179634115.1">
    <property type="nucleotide sequence ID" value="NZ_JACCFH010000001.1"/>
</dbReference>